<keyword evidence="4" id="KW-1185">Reference proteome</keyword>
<organism evidence="3 4">
    <name type="scientific">Nonomuraea guangzhouensis</name>
    <dbReference type="NCBI Taxonomy" id="1291555"/>
    <lineage>
        <taxon>Bacteria</taxon>
        <taxon>Bacillati</taxon>
        <taxon>Actinomycetota</taxon>
        <taxon>Actinomycetes</taxon>
        <taxon>Streptosporangiales</taxon>
        <taxon>Streptosporangiaceae</taxon>
        <taxon>Nonomuraea</taxon>
    </lineage>
</organism>
<accession>A0ABW4GHG6</accession>
<dbReference type="EMBL" id="JBHUCM010000031">
    <property type="protein sequence ID" value="MFD1542025.1"/>
    <property type="molecule type" value="Genomic_DNA"/>
</dbReference>
<feature type="region of interest" description="Disordered" evidence="1">
    <location>
        <begin position="133"/>
        <end position="159"/>
    </location>
</feature>
<evidence type="ECO:0000256" key="1">
    <source>
        <dbReference type="SAM" id="MobiDB-lite"/>
    </source>
</evidence>
<gene>
    <name evidence="3" type="ORF">ACFSJ0_33590</name>
</gene>
<proteinExistence type="predicted"/>
<name>A0ABW4GHG6_9ACTN</name>
<feature type="transmembrane region" description="Helical" evidence="2">
    <location>
        <begin position="12"/>
        <end position="34"/>
    </location>
</feature>
<protein>
    <submittedName>
        <fullName evidence="3">Uncharacterized protein</fullName>
    </submittedName>
</protein>
<sequence length="159" mass="16475">MIRLPNDMAPDRLSRVLTSALVALTVVSSGYFAVGGLIDPGGLVPGGDAPAVRVFAAYLAARSAVLLGGLILFTALRAWRPLALLLGLNAAVQLIDAAIGATQGRLPQTIGPACFALLLGAAAWRLGGRKNHHPSAQVAQASKPPQPRSRRANDAQQDE</sequence>
<dbReference type="Proteomes" id="UP001597097">
    <property type="component" value="Unassembled WGS sequence"/>
</dbReference>
<evidence type="ECO:0000313" key="3">
    <source>
        <dbReference type="EMBL" id="MFD1542025.1"/>
    </source>
</evidence>
<feature type="transmembrane region" description="Helical" evidence="2">
    <location>
        <begin position="109"/>
        <end position="127"/>
    </location>
</feature>
<feature type="transmembrane region" description="Helical" evidence="2">
    <location>
        <begin position="82"/>
        <end position="103"/>
    </location>
</feature>
<keyword evidence="2" id="KW-0472">Membrane</keyword>
<comment type="caution">
    <text evidence="3">The sequence shown here is derived from an EMBL/GenBank/DDBJ whole genome shotgun (WGS) entry which is preliminary data.</text>
</comment>
<evidence type="ECO:0000313" key="4">
    <source>
        <dbReference type="Proteomes" id="UP001597097"/>
    </source>
</evidence>
<reference evidence="4" key="1">
    <citation type="journal article" date="2019" name="Int. J. Syst. Evol. Microbiol.">
        <title>The Global Catalogue of Microorganisms (GCM) 10K type strain sequencing project: providing services to taxonomists for standard genome sequencing and annotation.</title>
        <authorList>
            <consortium name="The Broad Institute Genomics Platform"/>
            <consortium name="The Broad Institute Genome Sequencing Center for Infectious Disease"/>
            <person name="Wu L."/>
            <person name="Ma J."/>
        </authorList>
    </citation>
    <scope>NUCLEOTIDE SEQUENCE [LARGE SCALE GENOMIC DNA]</scope>
    <source>
        <strain evidence="4">CGMCC 1.15399</strain>
    </source>
</reference>
<evidence type="ECO:0000256" key="2">
    <source>
        <dbReference type="SAM" id="Phobius"/>
    </source>
</evidence>
<keyword evidence="2" id="KW-1133">Transmembrane helix</keyword>
<keyword evidence="2" id="KW-0812">Transmembrane</keyword>
<dbReference type="RefSeq" id="WP_219535358.1">
    <property type="nucleotide sequence ID" value="NZ_JAHKRM010000026.1"/>
</dbReference>
<feature type="transmembrane region" description="Helical" evidence="2">
    <location>
        <begin position="54"/>
        <end position="75"/>
    </location>
</feature>